<comment type="caution">
    <text evidence="2">The sequence shown here is derived from an EMBL/GenBank/DDBJ whole genome shotgun (WGS) entry which is preliminary data.</text>
</comment>
<dbReference type="PROSITE" id="PS51318">
    <property type="entry name" value="TAT"/>
    <property type="match status" value="1"/>
</dbReference>
<dbReference type="AlphaFoldDB" id="A0A918HYL7"/>
<dbReference type="Proteomes" id="UP000636661">
    <property type="component" value="Unassembled WGS sequence"/>
</dbReference>
<feature type="region of interest" description="Disordered" evidence="1">
    <location>
        <begin position="196"/>
        <end position="237"/>
    </location>
</feature>
<reference evidence="2" key="1">
    <citation type="journal article" date="2014" name="Int. J. Syst. Evol. Microbiol.">
        <title>Complete genome sequence of Corynebacterium casei LMG S-19264T (=DSM 44701T), isolated from a smear-ripened cheese.</title>
        <authorList>
            <consortium name="US DOE Joint Genome Institute (JGI-PGF)"/>
            <person name="Walter F."/>
            <person name="Albersmeier A."/>
            <person name="Kalinowski J."/>
            <person name="Ruckert C."/>
        </authorList>
    </citation>
    <scope>NUCLEOTIDE SEQUENCE</scope>
    <source>
        <strain evidence="2">JCM 4391</strain>
    </source>
</reference>
<organism evidence="2 3">
    <name type="scientific">Streptomyces lavendofoliae</name>
    <dbReference type="NCBI Taxonomy" id="67314"/>
    <lineage>
        <taxon>Bacteria</taxon>
        <taxon>Bacillati</taxon>
        <taxon>Actinomycetota</taxon>
        <taxon>Actinomycetes</taxon>
        <taxon>Kitasatosporales</taxon>
        <taxon>Streptomycetaceae</taxon>
        <taxon>Streptomyces</taxon>
    </lineage>
</organism>
<sequence>MPEPAGDRPGSARKGCPPMVSRRGLVRAGGLTAVALTLGGPQRLALAVTREPPPSGDHIPATELGSAAACTVPSGHDPEVIKVVYRVGVELGVNDKVMLAGFEAGWVESHMNNLDCGHLDSVGVFQQRPSQGWGTREQCMDVTHASHSFFDRAVETDRAHPEWTAGQVAQGVQRSAFPERYDQAEAKARALLDEARSGAGGPATAAPGTASPATPATTVPPAPPTTATPAPGAPETWADALREAWPPAGDAIAARAAD</sequence>
<name>A0A918HYL7_9ACTN</name>
<proteinExistence type="predicted"/>
<keyword evidence="3" id="KW-1185">Reference proteome</keyword>
<dbReference type="InterPro" id="IPR006311">
    <property type="entry name" value="TAT_signal"/>
</dbReference>
<reference evidence="2" key="2">
    <citation type="submission" date="2020-09" db="EMBL/GenBank/DDBJ databases">
        <authorList>
            <person name="Sun Q."/>
            <person name="Ohkuma M."/>
        </authorList>
    </citation>
    <scope>NUCLEOTIDE SEQUENCE</scope>
    <source>
        <strain evidence="2">JCM 4391</strain>
    </source>
</reference>
<accession>A0A918HYL7</accession>
<evidence type="ECO:0000256" key="1">
    <source>
        <dbReference type="SAM" id="MobiDB-lite"/>
    </source>
</evidence>
<feature type="compositionally biased region" description="Low complexity" evidence="1">
    <location>
        <begin position="202"/>
        <end position="217"/>
    </location>
</feature>
<evidence type="ECO:0000313" key="3">
    <source>
        <dbReference type="Proteomes" id="UP000636661"/>
    </source>
</evidence>
<dbReference type="EMBL" id="BMTP01000007">
    <property type="protein sequence ID" value="GGU42192.1"/>
    <property type="molecule type" value="Genomic_DNA"/>
</dbReference>
<evidence type="ECO:0000313" key="2">
    <source>
        <dbReference type="EMBL" id="GGU42192.1"/>
    </source>
</evidence>
<gene>
    <name evidence="2" type="ORF">GCM10010274_32660</name>
</gene>
<protein>
    <submittedName>
        <fullName evidence="2">Uncharacterized protein</fullName>
    </submittedName>
</protein>